<comment type="caution">
    <text evidence="2">The sequence shown here is derived from an EMBL/GenBank/DDBJ whole genome shotgun (WGS) entry which is preliminary data.</text>
</comment>
<evidence type="ECO:0000313" key="2">
    <source>
        <dbReference type="EMBL" id="CAG5134656.1"/>
    </source>
</evidence>
<sequence>MSEFRGRGSRSRGTRGRGGPFRGGPRRGGYSTDRDGSRGGFSRGRGDGFSRGRGGPPRHLNRDESPPRKGPLLSRGYDSERGRGPPIDRRLDRYEDGYDRGIPSRTRDLYDSPPRDSGRLMDSSYRDSYGSSLREMRDDRRESFTRPSPREYPSQRFSLEYPERSRDTRESPREYGSSREFREPLNGRAEFRDREYSSRMISRQEIRVTSRGPPPREYGGRGGPPRGGLRGGRDERGSYRGSRGGYMNGIT</sequence>
<reference evidence="2" key="1">
    <citation type="submission" date="2021-04" db="EMBL/GenBank/DDBJ databases">
        <authorList>
            <consortium name="Molecular Ecology Group"/>
        </authorList>
    </citation>
    <scope>NUCLEOTIDE SEQUENCE</scope>
</reference>
<feature type="compositionally biased region" description="Gly residues" evidence="1">
    <location>
        <begin position="242"/>
        <end position="251"/>
    </location>
</feature>
<protein>
    <submittedName>
        <fullName evidence="2">Uncharacterized protein</fullName>
    </submittedName>
</protein>
<keyword evidence="3" id="KW-1185">Reference proteome</keyword>
<feature type="compositionally biased region" description="Basic and acidic residues" evidence="1">
    <location>
        <begin position="134"/>
        <end position="144"/>
    </location>
</feature>
<evidence type="ECO:0000256" key="1">
    <source>
        <dbReference type="SAM" id="MobiDB-lite"/>
    </source>
</evidence>
<proteinExistence type="predicted"/>
<dbReference type="AlphaFoldDB" id="A0A8S4A6M7"/>
<dbReference type="Proteomes" id="UP000678393">
    <property type="component" value="Unassembled WGS sequence"/>
</dbReference>
<name>A0A8S4A6M7_9EUPU</name>
<feature type="compositionally biased region" description="Basic and acidic residues" evidence="1">
    <location>
        <begin position="161"/>
        <end position="208"/>
    </location>
</feature>
<gene>
    <name evidence="2" type="ORF">CUNI_LOCUS20214</name>
</gene>
<organism evidence="2 3">
    <name type="scientific">Candidula unifasciata</name>
    <dbReference type="NCBI Taxonomy" id="100452"/>
    <lineage>
        <taxon>Eukaryota</taxon>
        <taxon>Metazoa</taxon>
        <taxon>Spiralia</taxon>
        <taxon>Lophotrochozoa</taxon>
        <taxon>Mollusca</taxon>
        <taxon>Gastropoda</taxon>
        <taxon>Heterobranchia</taxon>
        <taxon>Euthyneura</taxon>
        <taxon>Panpulmonata</taxon>
        <taxon>Eupulmonata</taxon>
        <taxon>Stylommatophora</taxon>
        <taxon>Helicina</taxon>
        <taxon>Helicoidea</taxon>
        <taxon>Geomitridae</taxon>
        <taxon>Candidula</taxon>
    </lineage>
</organism>
<evidence type="ECO:0000313" key="3">
    <source>
        <dbReference type="Proteomes" id="UP000678393"/>
    </source>
</evidence>
<dbReference type="EMBL" id="CAJHNH020007446">
    <property type="protein sequence ID" value="CAG5134656.1"/>
    <property type="molecule type" value="Genomic_DNA"/>
</dbReference>
<accession>A0A8S4A6M7</accession>
<feature type="compositionally biased region" description="Gly residues" evidence="1">
    <location>
        <begin position="220"/>
        <end position="230"/>
    </location>
</feature>
<feature type="region of interest" description="Disordered" evidence="1">
    <location>
        <begin position="1"/>
        <end position="251"/>
    </location>
</feature>
<feature type="compositionally biased region" description="Basic and acidic residues" evidence="1">
    <location>
        <begin position="105"/>
        <end position="119"/>
    </location>
</feature>
<feature type="compositionally biased region" description="Basic and acidic residues" evidence="1">
    <location>
        <begin position="77"/>
        <end position="99"/>
    </location>
</feature>